<organism evidence="2 3">
    <name type="scientific">Stylosanthes scabra</name>
    <dbReference type="NCBI Taxonomy" id="79078"/>
    <lineage>
        <taxon>Eukaryota</taxon>
        <taxon>Viridiplantae</taxon>
        <taxon>Streptophyta</taxon>
        <taxon>Embryophyta</taxon>
        <taxon>Tracheophyta</taxon>
        <taxon>Spermatophyta</taxon>
        <taxon>Magnoliopsida</taxon>
        <taxon>eudicotyledons</taxon>
        <taxon>Gunneridae</taxon>
        <taxon>Pentapetalae</taxon>
        <taxon>rosids</taxon>
        <taxon>fabids</taxon>
        <taxon>Fabales</taxon>
        <taxon>Fabaceae</taxon>
        <taxon>Papilionoideae</taxon>
        <taxon>50 kb inversion clade</taxon>
        <taxon>dalbergioids sensu lato</taxon>
        <taxon>Dalbergieae</taxon>
        <taxon>Pterocarpus clade</taxon>
        <taxon>Stylosanthes</taxon>
    </lineage>
</organism>
<gene>
    <name evidence="2" type="ORF">PIB30_057443</name>
</gene>
<reference evidence="2 3" key="1">
    <citation type="journal article" date="2023" name="Plants (Basel)">
        <title>Bridging the Gap: Combining Genomics and Transcriptomics Approaches to Understand Stylosanthes scabra, an Orphan Legume from the Brazilian Caatinga.</title>
        <authorList>
            <person name="Ferreira-Neto J.R.C."/>
            <person name="da Silva M.D."/>
            <person name="Binneck E."/>
            <person name="de Melo N.F."/>
            <person name="da Silva R.H."/>
            <person name="de Melo A.L.T.M."/>
            <person name="Pandolfi V."/>
            <person name="Bustamante F.O."/>
            <person name="Brasileiro-Vidal A.C."/>
            <person name="Benko-Iseppon A.M."/>
        </authorList>
    </citation>
    <scope>NUCLEOTIDE SEQUENCE [LARGE SCALE GENOMIC DNA]</scope>
    <source>
        <tissue evidence="2">Leaves</tissue>
    </source>
</reference>
<comment type="caution">
    <text evidence="2">The sequence shown here is derived from an EMBL/GenBank/DDBJ whole genome shotgun (WGS) entry which is preliminary data.</text>
</comment>
<evidence type="ECO:0000256" key="1">
    <source>
        <dbReference type="SAM" id="MobiDB-lite"/>
    </source>
</evidence>
<proteinExistence type="predicted"/>
<evidence type="ECO:0000313" key="3">
    <source>
        <dbReference type="Proteomes" id="UP001341840"/>
    </source>
</evidence>
<sequence length="96" mass="10697">MEVIRHSIAEHGSSCWEPTHQQMQLAVIDEPAETTWEQLISNEGEDVWDVTRITSSAVHDITQGFRERRHQAHGSGGVGSPNPSAGYHQMPPHLSM</sequence>
<name>A0ABU6VLF4_9FABA</name>
<dbReference type="EMBL" id="JASCZI010151505">
    <property type="protein sequence ID" value="MED6173240.1"/>
    <property type="molecule type" value="Genomic_DNA"/>
</dbReference>
<protein>
    <submittedName>
        <fullName evidence="2">Uncharacterized protein</fullName>
    </submittedName>
</protein>
<keyword evidence="3" id="KW-1185">Reference proteome</keyword>
<accession>A0ABU6VLF4</accession>
<feature type="region of interest" description="Disordered" evidence="1">
    <location>
        <begin position="66"/>
        <end position="96"/>
    </location>
</feature>
<evidence type="ECO:0000313" key="2">
    <source>
        <dbReference type="EMBL" id="MED6173240.1"/>
    </source>
</evidence>
<dbReference type="Proteomes" id="UP001341840">
    <property type="component" value="Unassembled WGS sequence"/>
</dbReference>